<dbReference type="EMBL" id="PQIB02000004">
    <property type="protein sequence ID" value="RLN25645.1"/>
    <property type="molecule type" value="Genomic_DNA"/>
</dbReference>
<gene>
    <name evidence="1" type="ORF">C2845_PM07G05660</name>
</gene>
<sequence>MEILDPFIQPLPLPSISPPCSGVGGTDMTIEFAQLDDYFRASGVFPPLPPTQGYTSTAATVHGAMDRNHVEPAAPLPTHSASSYIDGAAAVLSTYDRDIDANL</sequence>
<reference evidence="2" key="1">
    <citation type="journal article" date="2019" name="Nat. Commun.">
        <title>The genome of broomcorn millet.</title>
        <authorList>
            <person name="Zou C."/>
            <person name="Miki D."/>
            <person name="Li D."/>
            <person name="Tang Q."/>
            <person name="Xiao L."/>
            <person name="Rajput S."/>
            <person name="Deng P."/>
            <person name="Jia W."/>
            <person name="Huang R."/>
            <person name="Zhang M."/>
            <person name="Sun Y."/>
            <person name="Hu J."/>
            <person name="Fu X."/>
            <person name="Schnable P.S."/>
            <person name="Li F."/>
            <person name="Zhang H."/>
            <person name="Feng B."/>
            <person name="Zhu X."/>
            <person name="Liu R."/>
            <person name="Schnable J.C."/>
            <person name="Zhu J.-K."/>
            <person name="Zhang H."/>
        </authorList>
    </citation>
    <scope>NUCLEOTIDE SEQUENCE [LARGE SCALE GENOMIC DNA]</scope>
</reference>
<accession>A0A3L6SUG2</accession>
<protein>
    <submittedName>
        <fullName evidence="1">Cyclin-F2-1</fullName>
    </submittedName>
</protein>
<keyword evidence="2" id="KW-1185">Reference proteome</keyword>
<dbReference type="AlphaFoldDB" id="A0A3L6SUG2"/>
<evidence type="ECO:0000313" key="2">
    <source>
        <dbReference type="Proteomes" id="UP000275267"/>
    </source>
</evidence>
<organism evidence="1 2">
    <name type="scientific">Panicum miliaceum</name>
    <name type="common">Proso millet</name>
    <name type="synonym">Broomcorn millet</name>
    <dbReference type="NCBI Taxonomy" id="4540"/>
    <lineage>
        <taxon>Eukaryota</taxon>
        <taxon>Viridiplantae</taxon>
        <taxon>Streptophyta</taxon>
        <taxon>Embryophyta</taxon>
        <taxon>Tracheophyta</taxon>
        <taxon>Spermatophyta</taxon>
        <taxon>Magnoliopsida</taxon>
        <taxon>Liliopsida</taxon>
        <taxon>Poales</taxon>
        <taxon>Poaceae</taxon>
        <taxon>PACMAD clade</taxon>
        <taxon>Panicoideae</taxon>
        <taxon>Panicodae</taxon>
        <taxon>Paniceae</taxon>
        <taxon>Panicinae</taxon>
        <taxon>Panicum</taxon>
        <taxon>Panicum sect. Panicum</taxon>
    </lineage>
</organism>
<evidence type="ECO:0000313" key="1">
    <source>
        <dbReference type="EMBL" id="RLN25645.1"/>
    </source>
</evidence>
<comment type="caution">
    <text evidence="1">The sequence shown here is derived from an EMBL/GenBank/DDBJ whole genome shotgun (WGS) entry which is preliminary data.</text>
</comment>
<name>A0A3L6SUG2_PANMI</name>
<dbReference type="Proteomes" id="UP000275267">
    <property type="component" value="Unassembled WGS sequence"/>
</dbReference>
<proteinExistence type="predicted"/>